<dbReference type="InterPro" id="IPR054331">
    <property type="entry name" value="LiaF_TM"/>
</dbReference>
<keyword evidence="5" id="KW-1185">Reference proteome</keyword>
<dbReference type="Pfam" id="PF22570">
    <property type="entry name" value="LiaF-TM"/>
    <property type="match status" value="1"/>
</dbReference>
<dbReference type="STRING" id="153721.MYP_123"/>
<evidence type="ECO:0000259" key="3">
    <source>
        <dbReference type="Pfam" id="PF22570"/>
    </source>
</evidence>
<feature type="transmembrane region" description="Helical" evidence="1">
    <location>
        <begin position="93"/>
        <end position="111"/>
    </location>
</feature>
<feature type="domain" description="LiaF transmembrane" evidence="3">
    <location>
        <begin position="19"/>
        <end position="108"/>
    </location>
</feature>
<dbReference type="EMBL" id="BBLT01000001">
    <property type="protein sequence ID" value="GAL82897.1"/>
    <property type="molecule type" value="Genomic_DNA"/>
</dbReference>
<proteinExistence type="predicted"/>
<feature type="transmembrane region" description="Helical" evidence="1">
    <location>
        <begin position="38"/>
        <end position="57"/>
    </location>
</feature>
<dbReference type="Proteomes" id="UP000030185">
    <property type="component" value="Unassembled WGS sequence"/>
</dbReference>
<dbReference type="PANTHER" id="PTHR40763:SF5">
    <property type="entry name" value="MEMBRANE PROTEIN"/>
    <property type="match status" value="1"/>
</dbReference>
<evidence type="ECO:0000256" key="1">
    <source>
        <dbReference type="SAM" id="Phobius"/>
    </source>
</evidence>
<dbReference type="AlphaFoldDB" id="A0A098L8R5"/>
<reference evidence="4 5" key="1">
    <citation type="submission" date="2014-09" db="EMBL/GenBank/DDBJ databases">
        <title>Sporocytophaga myxococcoides PG-01 genome sequencing.</title>
        <authorList>
            <person name="Liu L."/>
            <person name="Gao P.J."/>
            <person name="Chen G.J."/>
            <person name="Wang L.S."/>
        </authorList>
    </citation>
    <scope>NUCLEOTIDE SEQUENCE [LARGE SCALE GENOMIC DNA]</scope>
    <source>
        <strain evidence="4 5">PG-01</strain>
    </source>
</reference>
<protein>
    <submittedName>
        <fullName evidence="4">Uncharacterized protein</fullName>
    </submittedName>
</protein>
<keyword evidence="1" id="KW-1133">Transmembrane helix</keyword>
<gene>
    <name evidence="4" type="ORF">MYP_123</name>
</gene>
<feature type="domain" description="Cell wall-active antibiotics response LiaF-like C-terminal" evidence="2">
    <location>
        <begin position="146"/>
        <end position="211"/>
    </location>
</feature>
<name>A0A098L8R5_9BACT</name>
<evidence type="ECO:0000313" key="5">
    <source>
        <dbReference type="Proteomes" id="UP000030185"/>
    </source>
</evidence>
<dbReference type="eggNOG" id="COG4758">
    <property type="taxonomic scope" value="Bacteria"/>
</dbReference>
<dbReference type="Pfam" id="PF09922">
    <property type="entry name" value="LiaF-like_C"/>
    <property type="match status" value="1"/>
</dbReference>
<evidence type="ECO:0000259" key="2">
    <source>
        <dbReference type="Pfam" id="PF09922"/>
    </source>
</evidence>
<keyword evidence="1" id="KW-0812">Transmembrane</keyword>
<dbReference type="InterPro" id="IPR024425">
    <property type="entry name" value="LiaF-like_C"/>
</dbReference>
<organism evidence="4 5">
    <name type="scientific">Sporocytophaga myxococcoides</name>
    <dbReference type="NCBI Taxonomy" id="153721"/>
    <lineage>
        <taxon>Bacteria</taxon>
        <taxon>Pseudomonadati</taxon>
        <taxon>Bacteroidota</taxon>
        <taxon>Cytophagia</taxon>
        <taxon>Cytophagales</taxon>
        <taxon>Cytophagaceae</taxon>
        <taxon>Sporocytophaga</taxon>
    </lineage>
</organism>
<accession>A0A098L8R5</accession>
<evidence type="ECO:0000313" key="4">
    <source>
        <dbReference type="EMBL" id="GAL82897.1"/>
    </source>
</evidence>
<keyword evidence="1" id="KW-0472">Membrane</keyword>
<dbReference type="PANTHER" id="PTHR40763">
    <property type="entry name" value="MEMBRANE PROTEIN-RELATED"/>
    <property type="match status" value="1"/>
</dbReference>
<sequence>MKKDNCSNMQNSSIDAFWSALFFIGIGAVLLFKNLEILILPSYVYTWKMLLISFGVYNILLRNWMFGLTMAAIGTFFILPEALNIPKLEFGKIWPAIFILIGLGIFFKMIFPKKKVLIDFKRDSTIDITEENYMETTVIFSGAEKQISSYDFKGGKVTAIFGGAEIDLTNCYLSKENNVINIVAVCGGLTLVVPHEWNVRSELVTIMGGFEDKAAPKDKNAYIDPAAEIVLKGTLVMGGVEIKRG</sequence>
<feature type="transmembrane region" description="Helical" evidence="1">
    <location>
        <begin position="64"/>
        <end position="81"/>
    </location>
</feature>
<feature type="transmembrane region" description="Helical" evidence="1">
    <location>
        <begin position="12"/>
        <end position="32"/>
    </location>
</feature>
<comment type="caution">
    <text evidence="4">The sequence shown here is derived from an EMBL/GenBank/DDBJ whole genome shotgun (WGS) entry which is preliminary data.</text>
</comment>
<dbReference type="RefSeq" id="WP_045457069.1">
    <property type="nucleotide sequence ID" value="NZ_BBLT01000001.1"/>
</dbReference>
<dbReference type="OrthoDB" id="129627at2"/>